<evidence type="ECO:0000313" key="10">
    <source>
        <dbReference type="EMBL" id="CAA6808968.1"/>
    </source>
</evidence>
<dbReference type="PROSITE" id="PS01058">
    <property type="entry name" value="SAICAR_SYNTHETASE_2"/>
    <property type="match status" value="1"/>
</dbReference>
<dbReference type="InterPro" id="IPR028923">
    <property type="entry name" value="SAICAR_synt/ADE2_N"/>
</dbReference>
<keyword evidence="5 8" id="KW-0658">Purine biosynthesis</keyword>
<dbReference type="EMBL" id="CACVAY010000038">
    <property type="protein sequence ID" value="CAA6808968.1"/>
    <property type="molecule type" value="Genomic_DNA"/>
</dbReference>
<keyword evidence="6 8" id="KW-0067">ATP-binding</keyword>
<dbReference type="Gene3D" id="3.30.200.20">
    <property type="entry name" value="Phosphorylase Kinase, domain 1"/>
    <property type="match status" value="1"/>
</dbReference>
<dbReference type="GO" id="GO:0006189">
    <property type="term" value="P:'de novo' IMP biosynthetic process"/>
    <property type="evidence" value="ECO:0007669"/>
    <property type="project" value="UniProtKB-UniRule"/>
</dbReference>
<accession>A0A6S6SKG5</accession>
<evidence type="ECO:0000256" key="7">
    <source>
        <dbReference type="ARBA" id="ARBA00048475"/>
    </source>
</evidence>
<dbReference type="PROSITE" id="PS01057">
    <property type="entry name" value="SAICAR_SYNTHETASE_1"/>
    <property type="match status" value="1"/>
</dbReference>
<dbReference type="NCBIfam" id="TIGR00081">
    <property type="entry name" value="purC"/>
    <property type="match status" value="1"/>
</dbReference>
<evidence type="ECO:0000256" key="2">
    <source>
        <dbReference type="ARBA" id="ARBA00010190"/>
    </source>
</evidence>
<dbReference type="GO" id="GO:0005737">
    <property type="term" value="C:cytoplasm"/>
    <property type="evidence" value="ECO:0007669"/>
    <property type="project" value="TreeGrafter"/>
</dbReference>
<evidence type="ECO:0000256" key="8">
    <source>
        <dbReference type="HAMAP-Rule" id="MF_00137"/>
    </source>
</evidence>
<dbReference type="PANTHER" id="PTHR43700:SF1">
    <property type="entry name" value="PHOSPHORIBOSYLAMINOIMIDAZOLE-SUCCINOCARBOXAMIDE SYNTHASE"/>
    <property type="match status" value="1"/>
</dbReference>
<proteinExistence type="inferred from homology"/>
<comment type="similarity">
    <text evidence="2 8">Belongs to the SAICAR synthetase family.</text>
</comment>
<protein>
    <recommendedName>
        <fullName evidence="8">Phosphoribosylaminoimidazole-succinocarboxamide synthase</fullName>
        <ecNumber evidence="8">6.3.2.6</ecNumber>
    </recommendedName>
    <alternativeName>
        <fullName evidence="8">SAICAR synthetase</fullName>
    </alternativeName>
</protein>
<dbReference type="FunFam" id="3.30.470.20:FF:000015">
    <property type="entry name" value="Phosphoribosylaminoimidazole-succinocarboxamide synthase"/>
    <property type="match status" value="1"/>
</dbReference>
<dbReference type="HAMAP" id="MF_00137">
    <property type="entry name" value="SAICAR_synth"/>
    <property type="match status" value="1"/>
</dbReference>
<reference evidence="10" key="1">
    <citation type="submission" date="2020-01" db="EMBL/GenBank/DDBJ databases">
        <authorList>
            <person name="Meier V. D."/>
            <person name="Meier V D."/>
        </authorList>
    </citation>
    <scope>NUCLEOTIDE SEQUENCE</scope>
    <source>
        <strain evidence="10">HLG_WM_MAG_07</strain>
    </source>
</reference>
<dbReference type="PANTHER" id="PTHR43700">
    <property type="entry name" value="PHOSPHORIBOSYLAMINOIMIDAZOLE-SUCCINOCARBOXAMIDE SYNTHASE"/>
    <property type="match status" value="1"/>
</dbReference>
<dbReference type="NCBIfam" id="NF010568">
    <property type="entry name" value="PRK13961.1"/>
    <property type="match status" value="1"/>
</dbReference>
<dbReference type="Pfam" id="PF01259">
    <property type="entry name" value="SAICAR_synt"/>
    <property type="match status" value="1"/>
</dbReference>
<evidence type="ECO:0000256" key="3">
    <source>
        <dbReference type="ARBA" id="ARBA00022598"/>
    </source>
</evidence>
<dbReference type="UniPathway" id="UPA00074">
    <property type="reaction ID" value="UER00131"/>
</dbReference>
<dbReference type="InterPro" id="IPR001636">
    <property type="entry name" value="SAICAR_synth"/>
</dbReference>
<evidence type="ECO:0000256" key="4">
    <source>
        <dbReference type="ARBA" id="ARBA00022741"/>
    </source>
</evidence>
<dbReference type="GO" id="GO:0005524">
    <property type="term" value="F:ATP binding"/>
    <property type="evidence" value="ECO:0007669"/>
    <property type="project" value="UniProtKB-KW"/>
</dbReference>
<dbReference type="AlphaFoldDB" id="A0A6S6SKG5"/>
<keyword evidence="4 8" id="KW-0547">Nucleotide-binding</keyword>
<evidence type="ECO:0000259" key="9">
    <source>
        <dbReference type="Pfam" id="PF01259"/>
    </source>
</evidence>
<dbReference type="CDD" id="cd01414">
    <property type="entry name" value="SAICAR_synt_Sc"/>
    <property type="match status" value="1"/>
</dbReference>
<evidence type="ECO:0000256" key="6">
    <source>
        <dbReference type="ARBA" id="ARBA00022840"/>
    </source>
</evidence>
<gene>
    <name evidence="8" type="primary">purC</name>
    <name evidence="10" type="ORF">HELGO_WM12879</name>
</gene>
<comment type="catalytic activity">
    <reaction evidence="7 8">
        <text>5-amino-1-(5-phospho-D-ribosyl)imidazole-4-carboxylate + L-aspartate + ATP = (2S)-2-[5-amino-1-(5-phospho-beta-D-ribosyl)imidazole-4-carboxamido]succinate + ADP + phosphate + 2 H(+)</text>
        <dbReference type="Rhea" id="RHEA:22628"/>
        <dbReference type="ChEBI" id="CHEBI:15378"/>
        <dbReference type="ChEBI" id="CHEBI:29991"/>
        <dbReference type="ChEBI" id="CHEBI:30616"/>
        <dbReference type="ChEBI" id="CHEBI:43474"/>
        <dbReference type="ChEBI" id="CHEBI:58443"/>
        <dbReference type="ChEBI" id="CHEBI:77657"/>
        <dbReference type="ChEBI" id="CHEBI:456216"/>
        <dbReference type="EC" id="6.3.2.6"/>
    </reaction>
</comment>
<evidence type="ECO:0000256" key="1">
    <source>
        <dbReference type="ARBA" id="ARBA00004672"/>
    </source>
</evidence>
<dbReference type="Gene3D" id="3.30.470.20">
    <property type="entry name" value="ATP-grasp fold, B domain"/>
    <property type="match status" value="1"/>
</dbReference>
<sequence length="294" mass="32903">MENAVFETDLKHLDLIHRGKVRDIYDVDDQHMLIVTSDRLSAFDVILPDAIPAKGKILTTVSNFWFEQLGGIIANQNSLLTLDDLPLEAEEKVSLEGRSQVVKKLKALPIEAIVRGYLIGSGWKDYQKTGAVCGIELPEGLVLADKLPEAIFTPSTKASVGDHDENINFREMCDLVGKDLAQQIRDISLQLYTTAAEFALKKGIIIADTKFEFGLDAEGTLTLIDEALTPDSSRFWPLSEYRPGMSPPSFDKQFVRDYLETLDWDKTPPGPHLPDNIVQRSSKKYQELARLLTK</sequence>
<name>A0A6S6SKG5_9GAMM</name>
<organism evidence="10">
    <name type="scientific">uncultured Thiotrichaceae bacterium</name>
    <dbReference type="NCBI Taxonomy" id="298394"/>
    <lineage>
        <taxon>Bacteria</taxon>
        <taxon>Pseudomonadati</taxon>
        <taxon>Pseudomonadota</taxon>
        <taxon>Gammaproteobacteria</taxon>
        <taxon>Thiotrichales</taxon>
        <taxon>Thiotrichaceae</taxon>
        <taxon>environmental samples</taxon>
    </lineage>
</organism>
<dbReference type="EC" id="6.3.2.6" evidence="8"/>
<dbReference type="InterPro" id="IPR018236">
    <property type="entry name" value="SAICAR_synthetase_CS"/>
</dbReference>
<feature type="domain" description="SAICAR synthetase/ADE2 N-terminal" evidence="9">
    <location>
        <begin position="16"/>
        <end position="267"/>
    </location>
</feature>
<dbReference type="GO" id="GO:0004639">
    <property type="term" value="F:phosphoribosylaminoimidazolesuccinocarboxamide synthase activity"/>
    <property type="evidence" value="ECO:0007669"/>
    <property type="project" value="UniProtKB-UniRule"/>
</dbReference>
<dbReference type="SUPFAM" id="SSF56104">
    <property type="entry name" value="SAICAR synthase-like"/>
    <property type="match status" value="1"/>
</dbReference>
<evidence type="ECO:0000256" key="5">
    <source>
        <dbReference type="ARBA" id="ARBA00022755"/>
    </source>
</evidence>
<keyword evidence="3 8" id="KW-0436">Ligase</keyword>
<comment type="pathway">
    <text evidence="1 8">Purine metabolism; IMP biosynthesis via de novo pathway; 5-amino-1-(5-phospho-D-ribosyl)imidazole-4-carboxamide from 5-amino-1-(5-phospho-D-ribosyl)imidazole-4-carboxylate: step 1/2.</text>
</comment>